<reference evidence="1 2" key="1">
    <citation type="submission" date="2017-05" db="EMBL/GenBank/DDBJ databases">
        <title>Streptomyces alboflavus Genome sequencing and assembly.</title>
        <authorList>
            <person name="Wang Y."/>
            <person name="Du B."/>
            <person name="Ding Y."/>
            <person name="Liu H."/>
            <person name="Hou Q."/>
            <person name="Liu K."/>
            <person name="Wang C."/>
            <person name="Yao L."/>
        </authorList>
    </citation>
    <scope>NUCLEOTIDE SEQUENCE [LARGE SCALE GENOMIC DNA]</scope>
    <source>
        <strain evidence="1 2">MDJK44</strain>
    </source>
</reference>
<sequence length="29" mass="2970">MVPVVRAGLVTSKREASGPYAAVSRPAAE</sequence>
<keyword evidence="2" id="KW-1185">Reference proteome</keyword>
<proteinExistence type="predicted"/>
<gene>
    <name evidence="1" type="ORF">SMD44_08737</name>
</gene>
<dbReference type="Proteomes" id="UP000195880">
    <property type="component" value="Chromosome"/>
</dbReference>
<organism evidence="1 2">
    <name type="scientific">Streptomyces alboflavus</name>
    <dbReference type="NCBI Taxonomy" id="67267"/>
    <lineage>
        <taxon>Bacteria</taxon>
        <taxon>Bacillati</taxon>
        <taxon>Actinomycetota</taxon>
        <taxon>Actinomycetes</taxon>
        <taxon>Kitasatosporales</taxon>
        <taxon>Streptomycetaceae</taxon>
        <taxon>Streptomyces</taxon>
    </lineage>
</organism>
<dbReference type="KEGG" id="salf:SMD44_08737"/>
<protein>
    <submittedName>
        <fullName evidence="1">Uncharacterized protein</fullName>
    </submittedName>
</protein>
<evidence type="ECO:0000313" key="1">
    <source>
        <dbReference type="EMBL" id="ARX89250.1"/>
    </source>
</evidence>
<evidence type="ECO:0000313" key="2">
    <source>
        <dbReference type="Proteomes" id="UP000195880"/>
    </source>
</evidence>
<accession>A0A1Z1WS43</accession>
<dbReference type="AlphaFoldDB" id="A0A1Z1WS43"/>
<dbReference type="EMBL" id="CP021748">
    <property type="protein sequence ID" value="ARX89250.1"/>
    <property type="molecule type" value="Genomic_DNA"/>
</dbReference>
<name>A0A1Z1WS43_9ACTN</name>